<comment type="caution">
    <text evidence="9">The sequence shown here is derived from an EMBL/GenBank/DDBJ whole genome shotgun (WGS) entry which is preliminary data.</text>
</comment>
<dbReference type="Proteomes" id="UP000252147">
    <property type="component" value="Unassembled WGS sequence"/>
</dbReference>
<evidence type="ECO:0000313" key="9">
    <source>
        <dbReference type="EMBL" id="RCL38693.1"/>
    </source>
</evidence>
<evidence type="ECO:0000256" key="6">
    <source>
        <dbReference type="ARBA" id="ARBA00022898"/>
    </source>
</evidence>
<dbReference type="InterPro" id="IPR050103">
    <property type="entry name" value="Class-III_PLP-dep_AT"/>
</dbReference>
<evidence type="ECO:0000256" key="2">
    <source>
        <dbReference type="ARBA" id="ARBA00004998"/>
    </source>
</evidence>
<dbReference type="InterPro" id="IPR005814">
    <property type="entry name" value="Aminotrans_3"/>
</dbReference>
<name>A0A368BN10_9GAMM</name>
<dbReference type="InterPro" id="IPR010164">
    <property type="entry name" value="Orn_aminotrans"/>
</dbReference>
<reference evidence="9 10" key="1">
    <citation type="journal article" date="2018" name="Microbiome">
        <title>Fine metagenomic profile of the Mediterranean stratified and mixed water columns revealed by assembly and recruitment.</title>
        <authorList>
            <person name="Haro-Moreno J.M."/>
            <person name="Lopez-Perez M."/>
            <person name="De La Torre J.R."/>
            <person name="Picazo A."/>
            <person name="Camacho A."/>
            <person name="Rodriguez-Valera F."/>
        </authorList>
    </citation>
    <scope>NUCLEOTIDE SEQUENCE [LARGE SCALE GENOMIC DNA]</scope>
    <source>
        <strain evidence="9">MED-G83</strain>
    </source>
</reference>
<dbReference type="InterPro" id="IPR015422">
    <property type="entry name" value="PyrdxlP-dep_Trfase_small"/>
</dbReference>
<dbReference type="InterPro" id="IPR015421">
    <property type="entry name" value="PyrdxlP-dep_Trfase_major"/>
</dbReference>
<dbReference type="Gene3D" id="3.90.1150.10">
    <property type="entry name" value="Aspartate Aminotransferase, domain 1"/>
    <property type="match status" value="1"/>
</dbReference>
<sequence>MLDNIQKNQIKKESIFGAKNYKPLPVVLERGQGEFLWDVSGNKYLDMMSAYSAVSHGHSHPELVKVVIDQVRKLSVVSRAFYSKSLGDFLEHLVNVAGLDVALPMNTGAEAVETAIKAARKWAYINKGVPQDKAEIIVVDGNFHGRTTTIVSFSSDESYKKDFGPLTPGFVQAKYCSSCACPVGDCVDSITSIKNLINENTAAILIEPIQGEAGIIVPRQGWLKAVRELCDRTNILLLVDEIQSGLGRTGSMFAFEHEDIKPDGLIVGKALGGGILPVSAFIAKQEIMDNFIPGTHGSTFGGNPLAAAVGKRALELLVEEELIENSKNLGEQLKTGLQSIGSDVIKEVRGRGLWIGVELNHGTKSANDLCMILLNQGILTKETHDNVIRFAPPLIISQANLDWSLEKISQVIKKF</sequence>
<dbReference type="FunFam" id="3.40.640.10:FF:000011">
    <property type="entry name" value="Ornithine aminotransferase"/>
    <property type="match status" value="1"/>
</dbReference>
<dbReference type="PANTHER" id="PTHR11986:SF18">
    <property type="entry name" value="ORNITHINE AMINOTRANSFERASE, MITOCHONDRIAL"/>
    <property type="match status" value="1"/>
</dbReference>
<dbReference type="EMBL" id="QOPD01000002">
    <property type="protein sequence ID" value="RCL38693.1"/>
    <property type="molecule type" value="Genomic_DNA"/>
</dbReference>
<dbReference type="InterPro" id="IPR015424">
    <property type="entry name" value="PyrdxlP-dep_Trfase"/>
</dbReference>
<evidence type="ECO:0000256" key="1">
    <source>
        <dbReference type="ARBA" id="ARBA00001933"/>
    </source>
</evidence>
<gene>
    <name evidence="9" type="primary">rocD</name>
    <name evidence="9" type="ORF">DBW97_01390</name>
</gene>
<dbReference type="CDD" id="cd00610">
    <property type="entry name" value="OAT_like"/>
    <property type="match status" value="1"/>
</dbReference>
<dbReference type="SUPFAM" id="SSF53383">
    <property type="entry name" value="PLP-dependent transferases"/>
    <property type="match status" value="1"/>
</dbReference>
<proteinExistence type="inferred from homology"/>
<evidence type="ECO:0000256" key="5">
    <source>
        <dbReference type="ARBA" id="ARBA00022679"/>
    </source>
</evidence>
<dbReference type="GO" id="GO:0042802">
    <property type="term" value="F:identical protein binding"/>
    <property type="evidence" value="ECO:0007669"/>
    <property type="project" value="TreeGrafter"/>
</dbReference>
<dbReference type="UniPathway" id="UPA00098">
    <property type="reaction ID" value="UER00358"/>
</dbReference>
<evidence type="ECO:0000256" key="8">
    <source>
        <dbReference type="RuleBase" id="RU003560"/>
    </source>
</evidence>
<dbReference type="PIRSF" id="PIRSF000521">
    <property type="entry name" value="Transaminase_4ab_Lys_Orn"/>
    <property type="match status" value="1"/>
</dbReference>
<evidence type="ECO:0000256" key="4">
    <source>
        <dbReference type="ARBA" id="ARBA00022576"/>
    </source>
</evidence>
<organism evidence="9 10">
    <name type="scientific">SAR86 cluster bacterium</name>
    <dbReference type="NCBI Taxonomy" id="2030880"/>
    <lineage>
        <taxon>Bacteria</taxon>
        <taxon>Pseudomonadati</taxon>
        <taxon>Pseudomonadota</taxon>
        <taxon>Gammaproteobacteria</taxon>
        <taxon>SAR86 cluster</taxon>
    </lineage>
</organism>
<dbReference type="PANTHER" id="PTHR11986">
    <property type="entry name" value="AMINOTRANSFERASE CLASS III"/>
    <property type="match status" value="1"/>
</dbReference>
<dbReference type="Pfam" id="PF00202">
    <property type="entry name" value="Aminotran_3"/>
    <property type="match status" value="1"/>
</dbReference>
<comment type="cofactor">
    <cofactor evidence="1">
        <name>pyridoxal 5'-phosphate</name>
        <dbReference type="ChEBI" id="CHEBI:597326"/>
    </cofactor>
</comment>
<keyword evidence="5 9" id="KW-0808">Transferase</keyword>
<keyword evidence="6 8" id="KW-0663">Pyridoxal phosphate</keyword>
<dbReference type="NCBIfam" id="TIGR01885">
    <property type="entry name" value="Orn_aminotrans"/>
    <property type="match status" value="1"/>
</dbReference>
<comment type="similarity">
    <text evidence="8">Belongs to the class-III pyridoxal-phosphate-dependent aminotransferase family.</text>
</comment>
<dbReference type="GO" id="GO:0004587">
    <property type="term" value="F:ornithine aminotransferase activity"/>
    <property type="evidence" value="ECO:0007669"/>
    <property type="project" value="UniProtKB-EC"/>
</dbReference>
<evidence type="ECO:0000313" key="10">
    <source>
        <dbReference type="Proteomes" id="UP000252147"/>
    </source>
</evidence>
<comment type="pathway">
    <text evidence="2">Amino-acid biosynthesis; L-proline biosynthesis; L-glutamate 5-semialdehyde from L-ornithine: step 1/1.</text>
</comment>
<dbReference type="AlphaFoldDB" id="A0A368BN10"/>
<dbReference type="GO" id="GO:0055129">
    <property type="term" value="P:L-proline biosynthetic process"/>
    <property type="evidence" value="ECO:0007669"/>
    <property type="project" value="UniProtKB-UniPathway"/>
</dbReference>
<protein>
    <recommendedName>
        <fullName evidence="3">ornithine aminotransferase</fullName>
        <ecNumber evidence="3">2.6.1.13</ecNumber>
    </recommendedName>
    <alternativeName>
        <fullName evidence="7">Ornithine--oxo-acid aminotransferase</fullName>
    </alternativeName>
</protein>
<keyword evidence="4 9" id="KW-0032">Aminotransferase</keyword>
<dbReference type="GO" id="GO:0030170">
    <property type="term" value="F:pyridoxal phosphate binding"/>
    <property type="evidence" value="ECO:0007669"/>
    <property type="project" value="InterPro"/>
</dbReference>
<evidence type="ECO:0000256" key="7">
    <source>
        <dbReference type="ARBA" id="ARBA00030587"/>
    </source>
</evidence>
<dbReference type="InterPro" id="IPR049704">
    <property type="entry name" value="Aminotrans_3_PPA_site"/>
</dbReference>
<dbReference type="PROSITE" id="PS00600">
    <property type="entry name" value="AA_TRANSFER_CLASS_3"/>
    <property type="match status" value="1"/>
</dbReference>
<dbReference type="EC" id="2.6.1.13" evidence="3"/>
<accession>A0A368BN10</accession>
<evidence type="ECO:0000256" key="3">
    <source>
        <dbReference type="ARBA" id="ARBA00012924"/>
    </source>
</evidence>
<dbReference type="Gene3D" id="3.40.640.10">
    <property type="entry name" value="Type I PLP-dependent aspartate aminotransferase-like (Major domain)"/>
    <property type="match status" value="1"/>
</dbReference>